<proteinExistence type="predicted"/>
<dbReference type="AlphaFoldDB" id="A0A131ZXS7"/>
<protein>
    <submittedName>
        <fullName evidence="2 3">Uncharacterized protein</fullName>
    </submittedName>
</protein>
<dbReference type="Proteomes" id="UP000070412">
    <property type="component" value="Unassembled WGS sequence"/>
</dbReference>
<dbReference type="EMBL" id="JXLN01005494">
    <property type="protein sequence ID" value="KPM03616.1"/>
    <property type="molecule type" value="Genomic_DNA"/>
</dbReference>
<evidence type="ECO:0000313" key="1">
    <source>
        <dbReference type="EMBL" id="KAF7492872.1"/>
    </source>
</evidence>
<dbReference type="EMBL" id="WVUK01000056">
    <property type="protein sequence ID" value="KAF7492872.1"/>
    <property type="molecule type" value="Genomic_DNA"/>
</dbReference>
<gene>
    <name evidence="2" type="ORF">QR98_0020490</name>
    <name evidence="1" type="ORF">SSS_8864</name>
</gene>
<reference evidence="4" key="2">
    <citation type="journal article" date="2020" name="PLoS Negl. Trop. Dis.">
        <title>High-quality nuclear genome for Sarcoptes scabiei-A critical resource for a neglected parasite.</title>
        <authorList>
            <person name="Korhonen P.K."/>
            <person name="Gasser R.B."/>
            <person name="Ma G."/>
            <person name="Wang T."/>
            <person name="Stroehlein A.J."/>
            <person name="Young N.D."/>
            <person name="Ang C.S."/>
            <person name="Fernando D.D."/>
            <person name="Lu H.C."/>
            <person name="Taylor S."/>
            <person name="Reynolds S.L."/>
            <person name="Mofiz E."/>
            <person name="Najaraj S.H."/>
            <person name="Gowda H."/>
            <person name="Madugundu A."/>
            <person name="Renuse S."/>
            <person name="Holt D."/>
            <person name="Pandey A."/>
            <person name="Papenfuss A.T."/>
            <person name="Fischer K."/>
        </authorList>
    </citation>
    <scope>NUCLEOTIDE SEQUENCE [LARGE SCALE GENOMIC DNA]</scope>
</reference>
<dbReference type="EnsemblMetazoa" id="SSS_8864s_mrna">
    <property type="protein sequence ID" value="KAF7492872.1"/>
    <property type="gene ID" value="SSS_8864"/>
</dbReference>
<reference evidence="2 5" key="1">
    <citation type="journal article" date="2015" name="Parasit. Vectors">
        <title>Draft genome of the scabies mite.</title>
        <authorList>
            <person name="Rider S.D.Jr."/>
            <person name="Morgan M.S."/>
            <person name="Arlian L.G."/>
        </authorList>
    </citation>
    <scope>NUCLEOTIDE SEQUENCE [LARGE SCALE GENOMIC DNA]</scope>
    <source>
        <strain evidence="2">Arlian Lab</strain>
    </source>
</reference>
<name>A0A131ZXS7_SARSC</name>
<evidence type="ECO:0000313" key="4">
    <source>
        <dbReference type="Proteomes" id="UP000070412"/>
    </source>
</evidence>
<dbReference type="Proteomes" id="UP000616769">
    <property type="component" value="Unassembled WGS sequence"/>
</dbReference>
<sequence>MDLRQIQKKILQNLERIESLCSEINLIADELSCLMRSFVPTSSSLPSISMDVKLSIDKLTMLMMLMNDSELIMFVKRRLQRTTEKKNEILFLLNESRFYSNQIDLFFRKQYNINALANGKFNPLTNRYQYEREELMELSSKASEIRIANNLSIPKEIHRH</sequence>
<evidence type="ECO:0000313" key="2">
    <source>
        <dbReference type="EMBL" id="KPM03616.1"/>
    </source>
</evidence>
<organism evidence="2 5">
    <name type="scientific">Sarcoptes scabiei</name>
    <name type="common">Itch mite</name>
    <name type="synonym">Acarus scabiei</name>
    <dbReference type="NCBI Taxonomy" id="52283"/>
    <lineage>
        <taxon>Eukaryota</taxon>
        <taxon>Metazoa</taxon>
        <taxon>Ecdysozoa</taxon>
        <taxon>Arthropoda</taxon>
        <taxon>Chelicerata</taxon>
        <taxon>Arachnida</taxon>
        <taxon>Acari</taxon>
        <taxon>Acariformes</taxon>
        <taxon>Sarcoptiformes</taxon>
        <taxon>Astigmata</taxon>
        <taxon>Psoroptidia</taxon>
        <taxon>Sarcoptoidea</taxon>
        <taxon>Sarcoptidae</taxon>
        <taxon>Sarcoptinae</taxon>
        <taxon>Sarcoptes</taxon>
    </lineage>
</organism>
<accession>A0A131ZXS7</accession>
<dbReference type="VEuPathDB" id="VectorBase:SSCA002065"/>
<reference evidence="3" key="4">
    <citation type="submission" date="2022-06" db="UniProtKB">
        <authorList>
            <consortium name="EnsemblMetazoa"/>
        </authorList>
    </citation>
    <scope>IDENTIFICATION</scope>
</reference>
<evidence type="ECO:0000313" key="5">
    <source>
        <dbReference type="Proteomes" id="UP000616769"/>
    </source>
</evidence>
<evidence type="ECO:0000313" key="3">
    <source>
        <dbReference type="EnsemblMetazoa" id="KAF7492872.1"/>
    </source>
</evidence>
<reference evidence="1" key="3">
    <citation type="submission" date="2020-01" db="EMBL/GenBank/DDBJ databases">
        <authorList>
            <person name="Korhonen P.K.K."/>
            <person name="Guangxu M.G."/>
            <person name="Wang T.W."/>
            <person name="Stroehlein A.J.S."/>
            <person name="Young N.D."/>
            <person name="Ang C.-S.A."/>
            <person name="Fernando D.W.F."/>
            <person name="Lu H.L."/>
            <person name="Taylor S.T."/>
            <person name="Ehtesham M.E.M."/>
            <person name="Najaraj S.H.N."/>
            <person name="Harsha G.H.G."/>
            <person name="Madugundu A.M."/>
            <person name="Renuse S.R."/>
            <person name="Holt D.H."/>
            <person name="Pandey A.P."/>
            <person name="Papenfuss A.P."/>
            <person name="Gasser R.B.G."/>
            <person name="Fischer K.F."/>
        </authorList>
    </citation>
    <scope>NUCLEOTIDE SEQUENCE</scope>
    <source>
        <strain evidence="1">SSS_KF_BRIS2020</strain>
    </source>
</reference>
<keyword evidence="4" id="KW-1185">Reference proteome</keyword>